<dbReference type="EMBL" id="MN739626">
    <property type="protein sequence ID" value="QHT16648.1"/>
    <property type="molecule type" value="Genomic_DNA"/>
</dbReference>
<name>A0A6C0DI90_9ZZZZ</name>
<keyword evidence="1" id="KW-1133">Transmembrane helix</keyword>
<feature type="transmembrane region" description="Helical" evidence="1">
    <location>
        <begin position="6"/>
        <end position="27"/>
    </location>
</feature>
<keyword evidence="1" id="KW-0472">Membrane</keyword>
<organism evidence="2">
    <name type="scientific">viral metagenome</name>
    <dbReference type="NCBI Taxonomy" id="1070528"/>
    <lineage>
        <taxon>unclassified sequences</taxon>
        <taxon>metagenomes</taxon>
        <taxon>organismal metagenomes</taxon>
    </lineage>
</organism>
<keyword evidence="1" id="KW-0812">Transmembrane</keyword>
<evidence type="ECO:0000313" key="2">
    <source>
        <dbReference type="EMBL" id="QHT16648.1"/>
    </source>
</evidence>
<accession>A0A6C0DI90</accession>
<reference evidence="2" key="1">
    <citation type="journal article" date="2020" name="Nature">
        <title>Giant virus diversity and host interactions through global metagenomics.</title>
        <authorList>
            <person name="Schulz F."/>
            <person name="Roux S."/>
            <person name="Paez-Espino D."/>
            <person name="Jungbluth S."/>
            <person name="Walsh D.A."/>
            <person name="Denef V.J."/>
            <person name="McMahon K.D."/>
            <person name="Konstantinidis K.T."/>
            <person name="Eloe-Fadrosh E.A."/>
            <person name="Kyrpides N.C."/>
            <person name="Woyke T."/>
        </authorList>
    </citation>
    <scope>NUCLEOTIDE SEQUENCE</scope>
    <source>
        <strain evidence="2">GVMAG-M-3300023174-189</strain>
    </source>
</reference>
<proteinExistence type="predicted"/>
<sequence>MASLEVFVWAIVGGLFVAILSAAAVYYNNQLPTNKQLSRDFLIGSAFTGFLYPLIPESFDEIKNVVTTTASELQASVPTTLSGSLSAASDPGIKIGPANF</sequence>
<dbReference type="AlphaFoldDB" id="A0A6C0DI90"/>
<protein>
    <submittedName>
        <fullName evidence="2">Uncharacterized protein</fullName>
    </submittedName>
</protein>
<evidence type="ECO:0000256" key="1">
    <source>
        <dbReference type="SAM" id="Phobius"/>
    </source>
</evidence>